<feature type="transmembrane region" description="Helical" evidence="3">
    <location>
        <begin position="30"/>
        <end position="52"/>
    </location>
</feature>
<keyword evidence="1" id="KW-0175">Coiled coil</keyword>
<evidence type="ECO:0000256" key="3">
    <source>
        <dbReference type="SAM" id="Phobius"/>
    </source>
</evidence>
<keyword evidence="3" id="KW-1133">Transmembrane helix</keyword>
<sequence length="207" mass="21858">MFDLIRFAPSSPPPSSPGADPPSWADQLEAWATLGAAVIALAAAVATFWLLVHQIGEARRARAEARQERAEAAADRKLAADERREAERAQARTVLFENVDIRSGKRADGSPFDQVSGGVTNFGTGPVLDVSIHYRVEGRNHRLARVAVLAAGGALTADATVAGSAGELVAFFTDAAGLSWARHPGEQPVPASQSRPGPLDFVTDQAR</sequence>
<reference evidence="4 5" key="1">
    <citation type="submission" date="2021-01" db="EMBL/GenBank/DDBJ databases">
        <title>Actinoplanes sp. nov. LDG1-06 isolated from lichen.</title>
        <authorList>
            <person name="Saeng-In P."/>
            <person name="Phongsopitanun W."/>
            <person name="Kanchanasin P."/>
            <person name="Yuki M."/>
            <person name="Kudo T."/>
            <person name="Ohkuma M."/>
            <person name="Tanasupawat S."/>
        </authorList>
    </citation>
    <scope>NUCLEOTIDE SEQUENCE [LARGE SCALE GENOMIC DNA]</scope>
    <source>
        <strain evidence="4 5">LDG1-06</strain>
    </source>
</reference>
<evidence type="ECO:0000256" key="2">
    <source>
        <dbReference type="SAM" id="MobiDB-lite"/>
    </source>
</evidence>
<dbReference type="Proteomes" id="UP000632138">
    <property type="component" value="Unassembled WGS sequence"/>
</dbReference>
<keyword evidence="3" id="KW-0472">Membrane</keyword>
<evidence type="ECO:0000313" key="4">
    <source>
        <dbReference type="EMBL" id="MBM2622842.1"/>
    </source>
</evidence>
<name>A0ABS2ASJ6_9ACTN</name>
<dbReference type="EMBL" id="JAENHP010000029">
    <property type="protein sequence ID" value="MBM2622842.1"/>
    <property type="molecule type" value="Genomic_DNA"/>
</dbReference>
<gene>
    <name evidence="4" type="ORF">JIG36_45810</name>
</gene>
<keyword evidence="5" id="KW-1185">Reference proteome</keyword>
<protein>
    <submittedName>
        <fullName evidence="4">Uncharacterized protein</fullName>
    </submittedName>
</protein>
<feature type="coiled-coil region" evidence="1">
    <location>
        <begin position="55"/>
        <end position="89"/>
    </location>
</feature>
<keyword evidence="3" id="KW-0812">Transmembrane</keyword>
<evidence type="ECO:0000313" key="5">
    <source>
        <dbReference type="Proteomes" id="UP000632138"/>
    </source>
</evidence>
<evidence type="ECO:0000256" key="1">
    <source>
        <dbReference type="SAM" id="Coils"/>
    </source>
</evidence>
<accession>A0ABS2ASJ6</accession>
<proteinExistence type="predicted"/>
<comment type="caution">
    <text evidence="4">The sequence shown here is derived from an EMBL/GenBank/DDBJ whole genome shotgun (WGS) entry which is preliminary data.</text>
</comment>
<feature type="region of interest" description="Disordered" evidence="2">
    <location>
        <begin position="183"/>
        <end position="207"/>
    </location>
</feature>
<dbReference type="RefSeq" id="WP_203383195.1">
    <property type="nucleotide sequence ID" value="NZ_JAENHP010000029.1"/>
</dbReference>
<organism evidence="4 5">
    <name type="scientific">Paractinoplanes ovalisporus</name>
    <dbReference type="NCBI Taxonomy" id="2810368"/>
    <lineage>
        <taxon>Bacteria</taxon>
        <taxon>Bacillati</taxon>
        <taxon>Actinomycetota</taxon>
        <taxon>Actinomycetes</taxon>
        <taxon>Micromonosporales</taxon>
        <taxon>Micromonosporaceae</taxon>
        <taxon>Paractinoplanes</taxon>
    </lineage>
</organism>